<proteinExistence type="predicted"/>
<dbReference type="EMBL" id="MU275901">
    <property type="protein sequence ID" value="KAI0047599.1"/>
    <property type="molecule type" value="Genomic_DNA"/>
</dbReference>
<keyword evidence="2" id="KW-1185">Reference proteome</keyword>
<organism evidence="1 2">
    <name type="scientific">Auriscalpium vulgare</name>
    <dbReference type="NCBI Taxonomy" id="40419"/>
    <lineage>
        <taxon>Eukaryota</taxon>
        <taxon>Fungi</taxon>
        <taxon>Dikarya</taxon>
        <taxon>Basidiomycota</taxon>
        <taxon>Agaricomycotina</taxon>
        <taxon>Agaricomycetes</taxon>
        <taxon>Russulales</taxon>
        <taxon>Auriscalpiaceae</taxon>
        <taxon>Auriscalpium</taxon>
    </lineage>
</organism>
<comment type="caution">
    <text evidence="1">The sequence shown here is derived from an EMBL/GenBank/DDBJ whole genome shotgun (WGS) entry which is preliminary data.</text>
</comment>
<evidence type="ECO:0000313" key="1">
    <source>
        <dbReference type="EMBL" id="KAI0047599.1"/>
    </source>
</evidence>
<protein>
    <submittedName>
        <fullName evidence="1">Uncharacterized protein</fullName>
    </submittedName>
</protein>
<sequence>MPTLLSSLPVEILLKIVLFLGLRDIASCQLSCERLHTVVSGSAHVQYRRLLRKSGLCDDMEAGMSHAERLRTVERREEAWGEITFRSTRDIDVPFQPTGIYDFTGDVLLLGTAAGDPQRRTTGYAYMRLPSVGEDGASSLSWVHNEMQNEPGLRIVDIGMALHEHDMIALVTSREEEAHDNDWAISVLELRFVQFSTSAPHPKASLPVIPIARKSVLLGHCSVLVEVVGDHLALLVTYPWARGEMEDMFFLVNWKRGIADCLRVSDWGMYSHFAFLSEDTLVFPNSSARTLEINKIILPPPGDPYPPTLRVVCVLALPTMTEHSLITRVDCRGEPGPASSPTPLPAPRQRPFRNTSEDAVILFNYLVQDARRPLFGNLRAFSFVVHRRTLLSHASRAAGPRGPPARERGILDLKDVHLAEEPRLTAPPEVTTWDAWGPASTRWFEHEFPEALRWITTSAGQRCVAKTHTGPSPLVVRDFNPHNVGQLTARIGEAAGSLVLPNGNTTRVVTQPTIVSNPDVFTNDFVSELPYCETTTAENFGYDGVLMDEERILGLQVREDEIGIHSLEVHVLG</sequence>
<reference evidence="1" key="1">
    <citation type="submission" date="2021-02" db="EMBL/GenBank/DDBJ databases">
        <authorList>
            <consortium name="DOE Joint Genome Institute"/>
            <person name="Ahrendt S."/>
            <person name="Looney B.P."/>
            <person name="Miyauchi S."/>
            <person name="Morin E."/>
            <person name="Drula E."/>
            <person name="Courty P.E."/>
            <person name="Chicoki N."/>
            <person name="Fauchery L."/>
            <person name="Kohler A."/>
            <person name="Kuo A."/>
            <person name="Labutti K."/>
            <person name="Pangilinan J."/>
            <person name="Lipzen A."/>
            <person name="Riley R."/>
            <person name="Andreopoulos W."/>
            <person name="He G."/>
            <person name="Johnson J."/>
            <person name="Barry K.W."/>
            <person name="Grigoriev I.V."/>
            <person name="Nagy L."/>
            <person name="Hibbett D."/>
            <person name="Henrissat B."/>
            <person name="Matheny P.B."/>
            <person name="Labbe J."/>
            <person name="Martin F."/>
        </authorList>
    </citation>
    <scope>NUCLEOTIDE SEQUENCE</scope>
    <source>
        <strain evidence="1">FP105234-sp</strain>
    </source>
</reference>
<reference evidence="1" key="2">
    <citation type="journal article" date="2022" name="New Phytol.">
        <title>Evolutionary transition to the ectomycorrhizal habit in the genomes of a hyperdiverse lineage of mushroom-forming fungi.</title>
        <authorList>
            <person name="Looney B."/>
            <person name="Miyauchi S."/>
            <person name="Morin E."/>
            <person name="Drula E."/>
            <person name="Courty P.E."/>
            <person name="Kohler A."/>
            <person name="Kuo A."/>
            <person name="LaButti K."/>
            <person name="Pangilinan J."/>
            <person name="Lipzen A."/>
            <person name="Riley R."/>
            <person name="Andreopoulos W."/>
            <person name="He G."/>
            <person name="Johnson J."/>
            <person name="Nolan M."/>
            <person name="Tritt A."/>
            <person name="Barry K.W."/>
            <person name="Grigoriev I.V."/>
            <person name="Nagy L.G."/>
            <person name="Hibbett D."/>
            <person name="Henrissat B."/>
            <person name="Matheny P.B."/>
            <person name="Labbe J."/>
            <person name="Martin F.M."/>
        </authorList>
    </citation>
    <scope>NUCLEOTIDE SEQUENCE</scope>
    <source>
        <strain evidence="1">FP105234-sp</strain>
    </source>
</reference>
<evidence type="ECO:0000313" key="2">
    <source>
        <dbReference type="Proteomes" id="UP000814033"/>
    </source>
</evidence>
<gene>
    <name evidence="1" type="ORF">FA95DRAFT_1595630</name>
</gene>
<accession>A0ACB8RTR7</accession>
<name>A0ACB8RTR7_9AGAM</name>
<dbReference type="Proteomes" id="UP000814033">
    <property type="component" value="Unassembled WGS sequence"/>
</dbReference>